<proteinExistence type="predicted"/>
<evidence type="ECO:0000256" key="7">
    <source>
        <dbReference type="PROSITE-ProRule" id="PRU00146"/>
    </source>
</evidence>
<feature type="compositionally biased region" description="Basic and acidic residues" evidence="8">
    <location>
        <begin position="112"/>
        <end position="140"/>
    </location>
</feature>
<feature type="domain" description="Bromo" evidence="9">
    <location>
        <begin position="585"/>
        <end position="644"/>
    </location>
</feature>
<dbReference type="PROSITE" id="PS50014">
    <property type="entry name" value="BROMODOMAIN_2"/>
    <property type="match status" value="1"/>
</dbReference>
<dbReference type="InterPro" id="IPR036427">
    <property type="entry name" value="Bromodomain-like_sf"/>
</dbReference>
<dbReference type="PROSITE" id="PS50864">
    <property type="entry name" value="SAND"/>
    <property type="match status" value="2"/>
</dbReference>
<evidence type="ECO:0000256" key="4">
    <source>
        <dbReference type="ARBA" id="ARBA00022833"/>
    </source>
</evidence>
<dbReference type="GO" id="GO:0000981">
    <property type="term" value="F:DNA-binding transcription factor activity, RNA polymerase II-specific"/>
    <property type="evidence" value="ECO:0007669"/>
    <property type="project" value="TreeGrafter"/>
</dbReference>
<feature type="domain" description="PHD-type" evidence="10">
    <location>
        <begin position="488"/>
        <end position="541"/>
    </location>
</feature>
<feature type="region of interest" description="Disordered" evidence="8">
    <location>
        <begin position="312"/>
        <end position="340"/>
    </location>
</feature>
<dbReference type="InterPro" id="IPR013083">
    <property type="entry name" value="Znf_RING/FYVE/PHD"/>
</dbReference>
<evidence type="ECO:0000313" key="13">
    <source>
        <dbReference type="Proteomes" id="UP000264840"/>
    </source>
</evidence>
<dbReference type="InterPro" id="IPR004865">
    <property type="entry name" value="HSR_dom"/>
</dbReference>
<dbReference type="GO" id="GO:0008270">
    <property type="term" value="F:zinc ion binding"/>
    <property type="evidence" value="ECO:0007669"/>
    <property type="project" value="UniProtKB-KW"/>
</dbReference>
<evidence type="ECO:0000313" key="12">
    <source>
        <dbReference type="Ensembl" id="ENSHBUP00000020020.1"/>
    </source>
</evidence>
<dbReference type="Gene3D" id="3.10.390.10">
    <property type="entry name" value="SAND domain-like"/>
    <property type="match status" value="2"/>
</dbReference>
<dbReference type="Pfam" id="PF01342">
    <property type="entry name" value="SAND"/>
    <property type="match status" value="2"/>
</dbReference>
<dbReference type="Ensembl" id="ENSHBUT00000029526.1">
    <property type="protein sequence ID" value="ENSHBUP00000020020.1"/>
    <property type="gene ID" value="ENSHBUG00000022257.1"/>
</dbReference>
<dbReference type="InterPro" id="IPR010919">
    <property type="entry name" value="SAND-like_dom_sf"/>
</dbReference>
<dbReference type="Pfam" id="PF03172">
    <property type="entry name" value="HSR"/>
    <property type="match status" value="1"/>
</dbReference>
<dbReference type="SMART" id="SM00297">
    <property type="entry name" value="BROMO"/>
    <property type="match status" value="1"/>
</dbReference>
<dbReference type="InterPro" id="IPR019787">
    <property type="entry name" value="Znf_PHD-finger"/>
</dbReference>
<dbReference type="Pfam" id="PF00439">
    <property type="entry name" value="Bromodomain"/>
    <property type="match status" value="1"/>
</dbReference>
<feature type="domain" description="SAND" evidence="11">
    <location>
        <begin position="188"/>
        <end position="266"/>
    </location>
</feature>
<keyword evidence="4" id="KW-0862">Zinc</keyword>
<feature type="domain" description="SAND" evidence="11">
    <location>
        <begin position="379"/>
        <end position="464"/>
    </location>
</feature>
<feature type="compositionally biased region" description="Acidic residues" evidence="8">
    <location>
        <begin position="318"/>
        <end position="336"/>
    </location>
</feature>
<reference evidence="12" key="1">
    <citation type="submission" date="2025-08" db="UniProtKB">
        <authorList>
            <consortium name="Ensembl"/>
        </authorList>
    </citation>
    <scope>IDENTIFICATION</scope>
</reference>
<feature type="region of interest" description="Disordered" evidence="8">
    <location>
        <begin position="112"/>
        <end position="170"/>
    </location>
</feature>
<dbReference type="InterPro" id="IPR043563">
    <property type="entry name" value="Sp110/Sp140/Sp140L-like"/>
</dbReference>
<keyword evidence="13" id="KW-1185">Reference proteome</keyword>
<evidence type="ECO:0000256" key="8">
    <source>
        <dbReference type="SAM" id="MobiDB-lite"/>
    </source>
</evidence>
<dbReference type="AlphaFoldDB" id="A0A3Q2W5W4"/>
<dbReference type="PANTHER" id="PTHR46386:SF1">
    <property type="entry name" value="NUCLEAR BODY PROTEIN SP140-LIKE PROTEIN"/>
    <property type="match status" value="1"/>
</dbReference>
<dbReference type="Gene3D" id="3.30.40.10">
    <property type="entry name" value="Zinc/RING finger domain, C3HC4 (zinc finger)"/>
    <property type="match status" value="1"/>
</dbReference>
<keyword evidence="3 7" id="KW-0863">Zinc-finger</keyword>
<keyword evidence="5 6" id="KW-0103">Bromodomain</keyword>
<dbReference type="PRINTS" id="PR00503">
    <property type="entry name" value="BROMODOMAIN"/>
</dbReference>
<evidence type="ECO:0000256" key="5">
    <source>
        <dbReference type="ARBA" id="ARBA00023117"/>
    </source>
</evidence>
<evidence type="ECO:0000259" key="11">
    <source>
        <dbReference type="PROSITE" id="PS50864"/>
    </source>
</evidence>
<dbReference type="SMART" id="SM00249">
    <property type="entry name" value="PHD"/>
    <property type="match status" value="1"/>
</dbReference>
<reference evidence="12" key="2">
    <citation type="submission" date="2025-09" db="UniProtKB">
        <authorList>
            <consortium name="Ensembl"/>
        </authorList>
    </citation>
    <scope>IDENTIFICATION</scope>
</reference>
<evidence type="ECO:0000259" key="9">
    <source>
        <dbReference type="PROSITE" id="PS50014"/>
    </source>
</evidence>
<dbReference type="InterPro" id="IPR001965">
    <property type="entry name" value="Znf_PHD"/>
</dbReference>
<dbReference type="Gene3D" id="1.20.920.10">
    <property type="entry name" value="Bromodomain-like"/>
    <property type="match status" value="1"/>
</dbReference>
<dbReference type="Proteomes" id="UP000264840">
    <property type="component" value="Unplaced"/>
</dbReference>
<dbReference type="SUPFAM" id="SSF63763">
    <property type="entry name" value="SAND domain-like"/>
    <property type="match status" value="2"/>
</dbReference>
<evidence type="ECO:0000259" key="10">
    <source>
        <dbReference type="PROSITE" id="PS50016"/>
    </source>
</evidence>
<sequence>MDPLDFLELEEMLRFLHCNKTEISCMEDPVIFLCKLKDYNLISEDSFKKVSRMKKKEKGLYDILDWFEEKKSEHIKLFWKCAFKETVLSHNPKLQMLRKSLMDGSYHFDTQLPEKVETEDNGEKEKTEHSEEEARKENSVKKKRKYSKSICDEEDEQPGPSGLSTSAQKKSKKICFTPPMKKGEKGEIWTWPLYKSQLPVTCGQMSGTLQRDKLAKGEKCILANKQWFAPGEFERFAGKQSCKNWKLSIRCGGTPLGKLIKVCQTENLNLFHQCSSCFQCEFHLFCFCHFSQEGHLKTVAYKGGNKKAKKRLFSPEEATTESEKEEDDEEDQDSSSDEPTTGAGFYSVIFMMEALLDTHGCVTYYLHNVSVLDEEEAEEQTVQQPEAGLSNTKVFKVTCGGLAGTLHKKRFASGTLGKSIRTETSWMTPVDFCKESGPTNVSWKKDIRWDGKPLSALMEAEILKIHSLLCACPLCKPEPEDLENEKNDDECCICKNEEEDQELVVCEECPRSFHQKCHLPHVDDIILNDDSPWLCTFCVFRANHVCLDQLDVNAVMSQQISQHMMQCQYLLLSLRSADEEQMFSPDPMGYLANYSTSIKTPMWLGKVTEKLQQKQYQTVGEFVSDVQLIFANCATFNRGNPEILAIGNQLRELFDSEFKKAFNIQDQ</sequence>
<dbReference type="PANTHER" id="PTHR46386">
    <property type="entry name" value="NUCLEAR BODY PROTEIN SP140"/>
    <property type="match status" value="1"/>
</dbReference>
<accession>A0A3Q2W5W4</accession>
<dbReference type="GeneTree" id="ENSGT00940000166738"/>
<evidence type="ECO:0000256" key="2">
    <source>
        <dbReference type="ARBA" id="ARBA00022723"/>
    </source>
</evidence>
<evidence type="ECO:0000256" key="6">
    <source>
        <dbReference type="PROSITE-ProRule" id="PRU00035"/>
    </source>
</evidence>
<evidence type="ECO:0000256" key="1">
    <source>
        <dbReference type="ARBA" id="ARBA00022553"/>
    </source>
</evidence>
<dbReference type="SUPFAM" id="SSF57903">
    <property type="entry name" value="FYVE/PHD zinc finger"/>
    <property type="match status" value="1"/>
</dbReference>
<dbReference type="SUPFAM" id="SSF47370">
    <property type="entry name" value="Bromodomain"/>
    <property type="match status" value="1"/>
</dbReference>
<dbReference type="CDD" id="cd04369">
    <property type="entry name" value="Bromodomain"/>
    <property type="match status" value="1"/>
</dbReference>
<dbReference type="GO" id="GO:0003677">
    <property type="term" value="F:DNA binding"/>
    <property type="evidence" value="ECO:0007669"/>
    <property type="project" value="InterPro"/>
</dbReference>
<organism evidence="12 13">
    <name type="scientific">Haplochromis burtoni</name>
    <name type="common">Burton's mouthbrooder</name>
    <name type="synonym">Chromis burtoni</name>
    <dbReference type="NCBI Taxonomy" id="8153"/>
    <lineage>
        <taxon>Eukaryota</taxon>
        <taxon>Metazoa</taxon>
        <taxon>Chordata</taxon>
        <taxon>Craniata</taxon>
        <taxon>Vertebrata</taxon>
        <taxon>Euteleostomi</taxon>
        <taxon>Actinopterygii</taxon>
        <taxon>Neopterygii</taxon>
        <taxon>Teleostei</taxon>
        <taxon>Neoteleostei</taxon>
        <taxon>Acanthomorphata</taxon>
        <taxon>Ovalentaria</taxon>
        <taxon>Cichlomorphae</taxon>
        <taxon>Cichliformes</taxon>
        <taxon>Cichlidae</taxon>
        <taxon>African cichlids</taxon>
        <taxon>Pseudocrenilabrinae</taxon>
        <taxon>Haplochromini</taxon>
        <taxon>Haplochromis</taxon>
    </lineage>
</organism>
<keyword evidence="1" id="KW-0597">Phosphoprotein</keyword>
<dbReference type="PROSITE" id="PS50016">
    <property type="entry name" value="ZF_PHD_2"/>
    <property type="match status" value="1"/>
</dbReference>
<keyword evidence="2" id="KW-0479">Metal-binding</keyword>
<dbReference type="SMART" id="SM00258">
    <property type="entry name" value="SAND"/>
    <property type="match status" value="2"/>
</dbReference>
<dbReference type="Pfam" id="PF00628">
    <property type="entry name" value="PHD"/>
    <property type="match status" value="1"/>
</dbReference>
<dbReference type="InterPro" id="IPR001487">
    <property type="entry name" value="Bromodomain"/>
</dbReference>
<name>A0A3Q2W5W4_HAPBU</name>
<dbReference type="InterPro" id="IPR011011">
    <property type="entry name" value="Znf_FYVE_PHD"/>
</dbReference>
<protein>
    <submittedName>
        <fullName evidence="12">Nuclear body protein SP140-like protein</fullName>
    </submittedName>
</protein>
<dbReference type="InterPro" id="IPR000770">
    <property type="entry name" value="SAND_dom"/>
</dbReference>
<evidence type="ECO:0000256" key="3">
    <source>
        <dbReference type="ARBA" id="ARBA00022771"/>
    </source>
</evidence>
<dbReference type="GO" id="GO:0005634">
    <property type="term" value="C:nucleus"/>
    <property type="evidence" value="ECO:0007669"/>
    <property type="project" value="InterPro"/>
</dbReference>
<dbReference type="STRING" id="8153.ENSHBUP00000020020"/>